<dbReference type="Proteomes" id="UP000789901">
    <property type="component" value="Unassembled WGS sequence"/>
</dbReference>
<feature type="region of interest" description="Disordered" evidence="1">
    <location>
        <begin position="197"/>
        <end position="228"/>
    </location>
</feature>
<feature type="non-terminal residue" evidence="2">
    <location>
        <position position="1"/>
    </location>
</feature>
<evidence type="ECO:0000313" key="3">
    <source>
        <dbReference type="Proteomes" id="UP000789901"/>
    </source>
</evidence>
<dbReference type="EMBL" id="CAJVQB010035107">
    <property type="protein sequence ID" value="CAG8822096.1"/>
    <property type="molecule type" value="Genomic_DNA"/>
</dbReference>
<sequence length="228" mass="26007">IQIKLEREAQYQQFSEYKNLLPTQGLPSIQSIFFESIYNKIRKDLILESASVQNAQISQSVLYHACLYEVSNNLTLFSSAHEYEEDTAAAEFDTVEFGTSEEMNQVISIHGHNAYQASIHANITEKQEYAHGFVNEFVGLIVKFIDSHNGVATSKCMTIDISQIKNPKKLKHKGRPRLLDSAQQNTLQDLNTNCNLNSRQDKLRREDEIETENKYSETSTSKVEVPNQ</sequence>
<evidence type="ECO:0000256" key="1">
    <source>
        <dbReference type="SAM" id="MobiDB-lite"/>
    </source>
</evidence>
<reference evidence="2 3" key="1">
    <citation type="submission" date="2021-06" db="EMBL/GenBank/DDBJ databases">
        <authorList>
            <person name="Kallberg Y."/>
            <person name="Tangrot J."/>
            <person name="Rosling A."/>
        </authorList>
    </citation>
    <scope>NUCLEOTIDE SEQUENCE [LARGE SCALE GENOMIC DNA]</scope>
    <source>
        <strain evidence="2 3">120-4 pot B 10/14</strain>
    </source>
</reference>
<feature type="compositionally biased region" description="Basic and acidic residues" evidence="1">
    <location>
        <begin position="199"/>
        <end position="215"/>
    </location>
</feature>
<gene>
    <name evidence="2" type="ORF">GMARGA_LOCUS28003</name>
</gene>
<comment type="caution">
    <text evidence="2">The sequence shown here is derived from an EMBL/GenBank/DDBJ whole genome shotgun (WGS) entry which is preliminary data.</text>
</comment>
<feature type="non-terminal residue" evidence="2">
    <location>
        <position position="228"/>
    </location>
</feature>
<evidence type="ECO:0000313" key="2">
    <source>
        <dbReference type="EMBL" id="CAG8822096.1"/>
    </source>
</evidence>
<proteinExistence type="predicted"/>
<organism evidence="2 3">
    <name type="scientific">Gigaspora margarita</name>
    <dbReference type="NCBI Taxonomy" id="4874"/>
    <lineage>
        <taxon>Eukaryota</taxon>
        <taxon>Fungi</taxon>
        <taxon>Fungi incertae sedis</taxon>
        <taxon>Mucoromycota</taxon>
        <taxon>Glomeromycotina</taxon>
        <taxon>Glomeromycetes</taxon>
        <taxon>Diversisporales</taxon>
        <taxon>Gigasporaceae</taxon>
        <taxon>Gigaspora</taxon>
    </lineage>
</organism>
<keyword evidence="3" id="KW-1185">Reference proteome</keyword>
<protein>
    <submittedName>
        <fullName evidence="2">45627_t:CDS:1</fullName>
    </submittedName>
</protein>
<name>A0ABN7W923_GIGMA</name>
<accession>A0ABN7W923</accession>
<feature type="compositionally biased region" description="Polar residues" evidence="1">
    <location>
        <begin position="216"/>
        <end position="228"/>
    </location>
</feature>